<sequence>MQRSCLGLEYGDLSRNSNPPWSIIQINQKIQFTGLTYLVPRRGRPISNSESMANHTPNSVRVDIESLVKADEGIEKWAVKDRVCFPVAYATYHCLWLALLLKRDLALKDLVAIAHEVAMYQSRGQDLAQHQQPGRILARIFDLNWAKVLCDLYGVCREDPQRLRLFGSTYCSDAIPGNGYQDLTKKFFENILDAKGFRCNYHPDFDSKASAMHTSDPVAQTTTGFFKKFAIQRMYESTPGFCLKDVLYVTSTDLRPWAEDVLSFENVVQIALSHPVIKKRASTWLEMMGRALNPGSQSIPWCLGRIAQHVSNPSLVEPFSSLLQILVFEEGASISKAQEVIRKFAKSYAPSLSHYTLQLQDYSAIRIVEQLLEKLLTEHIQMAKRSQARDTDIQSPNSQSKRDMVSSNPETQAQPSLVCDDRKRKHEQALPRTGKKARRLVIHNQTVGVYQRAEYGESPEALDCYSPQ</sequence>
<evidence type="ECO:0000313" key="3">
    <source>
        <dbReference type="Proteomes" id="UP001370758"/>
    </source>
</evidence>
<feature type="compositionally biased region" description="Polar residues" evidence="1">
    <location>
        <begin position="393"/>
        <end position="415"/>
    </location>
</feature>
<organism evidence="2 3">
    <name type="scientific">Arthrobotrys musiformis</name>
    <dbReference type="NCBI Taxonomy" id="47236"/>
    <lineage>
        <taxon>Eukaryota</taxon>
        <taxon>Fungi</taxon>
        <taxon>Dikarya</taxon>
        <taxon>Ascomycota</taxon>
        <taxon>Pezizomycotina</taxon>
        <taxon>Orbiliomycetes</taxon>
        <taxon>Orbiliales</taxon>
        <taxon>Orbiliaceae</taxon>
        <taxon>Arthrobotrys</taxon>
    </lineage>
</organism>
<accession>A0AAV9W1T1</accession>
<reference evidence="2 3" key="1">
    <citation type="submission" date="2023-08" db="EMBL/GenBank/DDBJ databases">
        <authorList>
            <person name="Palmer J.M."/>
        </authorList>
    </citation>
    <scope>NUCLEOTIDE SEQUENCE [LARGE SCALE GENOMIC DNA]</scope>
    <source>
        <strain evidence="2 3">TWF481</strain>
    </source>
</reference>
<evidence type="ECO:0000313" key="2">
    <source>
        <dbReference type="EMBL" id="KAK6500040.1"/>
    </source>
</evidence>
<dbReference type="EMBL" id="JAVHJL010000007">
    <property type="protein sequence ID" value="KAK6500040.1"/>
    <property type="molecule type" value="Genomic_DNA"/>
</dbReference>
<dbReference type="Proteomes" id="UP001370758">
    <property type="component" value="Unassembled WGS sequence"/>
</dbReference>
<comment type="caution">
    <text evidence="2">The sequence shown here is derived from an EMBL/GenBank/DDBJ whole genome shotgun (WGS) entry which is preliminary data.</text>
</comment>
<dbReference type="AlphaFoldDB" id="A0AAV9W1T1"/>
<feature type="region of interest" description="Disordered" evidence="1">
    <location>
        <begin position="383"/>
        <end position="437"/>
    </location>
</feature>
<gene>
    <name evidence="2" type="ORF">TWF481_010397</name>
</gene>
<protein>
    <submittedName>
        <fullName evidence="2">Uncharacterized protein</fullName>
    </submittedName>
</protein>
<keyword evidence="3" id="KW-1185">Reference proteome</keyword>
<name>A0AAV9W1T1_9PEZI</name>
<evidence type="ECO:0000256" key="1">
    <source>
        <dbReference type="SAM" id="MobiDB-lite"/>
    </source>
</evidence>
<proteinExistence type="predicted"/>